<evidence type="ECO:0000313" key="7">
    <source>
        <dbReference type="Proteomes" id="UP001597114"/>
    </source>
</evidence>
<feature type="DNA-binding region" description="H-T-H motif" evidence="4">
    <location>
        <begin position="40"/>
        <end position="59"/>
    </location>
</feature>
<sequence length="219" mass="24145">MTGTSTPAEGLRERKKRLTRATLARNARQMFRERGFDQVTVAEIASSADVSVKTLFVYFASKEDLVFADENVLLDRIRERIAGRPAGTSLAEVVRRLAHDLVADGTGDDTEGMGAFTELIGDIPALHSRLQLMWERYEQALSDIIAAETGTEPLDPRTRAAAALLILPFRVLTSSDVRAHTRDDQVGEWIDTCFDLVDTGLAGAPGPRSVRPHTVQEKR</sequence>
<dbReference type="PANTHER" id="PTHR30055:SF234">
    <property type="entry name" value="HTH-TYPE TRANSCRIPTIONAL REGULATOR BETI"/>
    <property type="match status" value="1"/>
</dbReference>
<keyword evidence="7" id="KW-1185">Reference proteome</keyword>
<dbReference type="Gene3D" id="1.10.10.60">
    <property type="entry name" value="Homeodomain-like"/>
    <property type="match status" value="1"/>
</dbReference>
<dbReference type="PROSITE" id="PS50977">
    <property type="entry name" value="HTH_TETR_2"/>
    <property type="match status" value="1"/>
</dbReference>
<evidence type="ECO:0000256" key="2">
    <source>
        <dbReference type="ARBA" id="ARBA00023125"/>
    </source>
</evidence>
<name>A0ABW4EUL6_9PSEU</name>
<keyword evidence="2 4" id="KW-0238">DNA-binding</keyword>
<dbReference type="Gene3D" id="1.10.357.10">
    <property type="entry name" value="Tetracycline Repressor, domain 2"/>
    <property type="match status" value="1"/>
</dbReference>
<dbReference type="Pfam" id="PF00440">
    <property type="entry name" value="TetR_N"/>
    <property type="match status" value="1"/>
</dbReference>
<keyword evidence="1" id="KW-0805">Transcription regulation</keyword>
<dbReference type="InterPro" id="IPR050109">
    <property type="entry name" value="HTH-type_TetR-like_transc_reg"/>
</dbReference>
<dbReference type="EMBL" id="JBHUCO010000009">
    <property type="protein sequence ID" value="MFD1517685.1"/>
    <property type="molecule type" value="Genomic_DNA"/>
</dbReference>
<evidence type="ECO:0000313" key="6">
    <source>
        <dbReference type="EMBL" id="MFD1517685.1"/>
    </source>
</evidence>
<dbReference type="SUPFAM" id="SSF46689">
    <property type="entry name" value="Homeodomain-like"/>
    <property type="match status" value="1"/>
</dbReference>
<reference evidence="7" key="1">
    <citation type="journal article" date="2019" name="Int. J. Syst. Evol. Microbiol.">
        <title>The Global Catalogue of Microorganisms (GCM) 10K type strain sequencing project: providing services to taxonomists for standard genome sequencing and annotation.</title>
        <authorList>
            <consortium name="The Broad Institute Genomics Platform"/>
            <consortium name="The Broad Institute Genome Sequencing Center for Infectious Disease"/>
            <person name="Wu L."/>
            <person name="Ma J."/>
        </authorList>
    </citation>
    <scope>NUCLEOTIDE SEQUENCE [LARGE SCALE GENOMIC DNA]</scope>
    <source>
        <strain evidence="7">CCM 7043</strain>
    </source>
</reference>
<evidence type="ECO:0000256" key="1">
    <source>
        <dbReference type="ARBA" id="ARBA00023015"/>
    </source>
</evidence>
<dbReference type="PANTHER" id="PTHR30055">
    <property type="entry name" value="HTH-TYPE TRANSCRIPTIONAL REGULATOR RUTR"/>
    <property type="match status" value="1"/>
</dbReference>
<feature type="domain" description="HTH tetR-type" evidence="5">
    <location>
        <begin position="17"/>
        <end position="77"/>
    </location>
</feature>
<dbReference type="RefSeq" id="WP_344721359.1">
    <property type="nucleotide sequence ID" value="NZ_BAAAUS010000007.1"/>
</dbReference>
<comment type="caution">
    <text evidence="6">The sequence shown here is derived from an EMBL/GenBank/DDBJ whole genome shotgun (WGS) entry which is preliminary data.</text>
</comment>
<proteinExistence type="predicted"/>
<dbReference type="InterPro" id="IPR001647">
    <property type="entry name" value="HTH_TetR"/>
</dbReference>
<dbReference type="PRINTS" id="PR00455">
    <property type="entry name" value="HTHTETR"/>
</dbReference>
<gene>
    <name evidence="6" type="ORF">ACFSJD_09315</name>
</gene>
<keyword evidence="3" id="KW-0804">Transcription</keyword>
<organism evidence="6 7">
    <name type="scientific">Pseudonocardia yunnanensis</name>
    <dbReference type="NCBI Taxonomy" id="58107"/>
    <lineage>
        <taxon>Bacteria</taxon>
        <taxon>Bacillati</taxon>
        <taxon>Actinomycetota</taxon>
        <taxon>Actinomycetes</taxon>
        <taxon>Pseudonocardiales</taxon>
        <taxon>Pseudonocardiaceae</taxon>
        <taxon>Pseudonocardia</taxon>
    </lineage>
</organism>
<dbReference type="Proteomes" id="UP001597114">
    <property type="component" value="Unassembled WGS sequence"/>
</dbReference>
<dbReference type="Pfam" id="PF17754">
    <property type="entry name" value="TetR_C_14"/>
    <property type="match status" value="1"/>
</dbReference>
<evidence type="ECO:0000259" key="5">
    <source>
        <dbReference type="PROSITE" id="PS50977"/>
    </source>
</evidence>
<evidence type="ECO:0000256" key="3">
    <source>
        <dbReference type="ARBA" id="ARBA00023163"/>
    </source>
</evidence>
<evidence type="ECO:0000256" key="4">
    <source>
        <dbReference type="PROSITE-ProRule" id="PRU00335"/>
    </source>
</evidence>
<dbReference type="InterPro" id="IPR041347">
    <property type="entry name" value="MftR_C"/>
</dbReference>
<accession>A0ABW4EUL6</accession>
<dbReference type="InterPro" id="IPR009057">
    <property type="entry name" value="Homeodomain-like_sf"/>
</dbReference>
<protein>
    <submittedName>
        <fullName evidence="6">TetR/AcrR family transcriptional regulator</fullName>
    </submittedName>
</protein>